<name>A0A0G4HHN0_9ALVE</name>
<dbReference type="Pfam" id="PF00266">
    <property type="entry name" value="Aminotran_5"/>
    <property type="match status" value="1"/>
</dbReference>
<dbReference type="PROSITE" id="PS00028">
    <property type="entry name" value="ZINC_FINGER_C2H2_1"/>
    <property type="match status" value="1"/>
</dbReference>
<dbReference type="VEuPathDB" id="CryptoDB:Cvel_27550"/>
<dbReference type="AlphaFoldDB" id="A0A0G4HHN0"/>
<feature type="compositionally biased region" description="Basic and acidic residues" evidence="1">
    <location>
        <begin position="1"/>
        <end position="14"/>
    </location>
</feature>
<dbReference type="SUPFAM" id="SSF52402">
    <property type="entry name" value="Adenine nucleotide alpha hydrolases-like"/>
    <property type="match status" value="1"/>
</dbReference>
<feature type="region of interest" description="Disordered" evidence="1">
    <location>
        <begin position="209"/>
        <end position="231"/>
    </location>
</feature>
<feature type="region of interest" description="Disordered" evidence="1">
    <location>
        <begin position="1"/>
        <end position="30"/>
    </location>
</feature>
<dbReference type="SUPFAM" id="SSF53383">
    <property type="entry name" value="PLP-dependent transferases"/>
    <property type="match status" value="2"/>
</dbReference>
<dbReference type="InterPro" id="IPR015424">
    <property type="entry name" value="PyrdxlP-dep_Trfase"/>
</dbReference>
<dbReference type="SUPFAM" id="SSF57667">
    <property type="entry name" value="beta-beta-alpha zinc fingers"/>
    <property type="match status" value="1"/>
</dbReference>
<feature type="compositionally biased region" description="Basic and acidic residues" evidence="1">
    <location>
        <begin position="209"/>
        <end position="224"/>
    </location>
</feature>
<dbReference type="InterPro" id="IPR013087">
    <property type="entry name" value="Znf_C2H2_type"/>
</dbReference>
<reference evidence="3" key="1">
    <citation type="submission" date="2014-11" db="EMBL/GenBank/DDBJ databases">
        <authorList>
            <person name="Otto D Thomas"/>
            <person name="Naeem Raeece"/>
        </authorList>
    </citation>
    <scope>NUCLEOTIDE SEQUENCE</scope>
</reference>
<dbReference type="EMBL" id="CDMZ01002692">
    <property type="protein sequence ID" value="CEM43458.1"/>
    <property type="molecule type" value="Genomic_DNA"/>
</dbReference>
<dbReference type="PhylomeDB" id="A0A0G4HHN0"/>
<organism evidence="3">
    <name type="scientific">Chromera velia CCMP2878</name>
    <dbReference type="NCBI Taxonomy" id="1169474"/>
    <lineage>
        <taxon>Eukaryota</taxon>
        <taxon>Sar</taxon>
        <taxon>Alveolata</taxon>
        <taxon>Colpodellida</taxon>
        <taxon>Chromeraceae</taxon>
        <taxon>Chromera</taxon>
    </lineage>
</organism>
<evidence type="ECO:0000259" key="2">
    <source>
        <dbReference type="PROSITE" id="PS00028"/>
    </source>
</evidence>
<sequence>MERYIFNEAAERPQEGGPGGSGRDGDGERAPRDIAALATDIIGGEASIVTPYGAKRVVYADFTASGRSLRSIEGFILQRVLPLYGNTHSLTTATARQSTFFKNEARHIAKAFFNATHEDALIFCGYGCTAAIHKFVEVLNNNFWGFREENDDGEDEEWEREKEKGKGKGKGMFVEDRWGSCECSLCGIRVKNEQLFRAHLRSELHLKREAERDREGNKEKETAERAGGVSKKKKKTNAIKVVLFLLDPTAHHSLSLPFRELCASSGGRPSRRGAPLSLLFSHQALPLDPSTGLADLDALSGRLEAVRKLEKEGGRLSILPVCVLSAASNVTGLCLDFHEAAERAHAKGAVAVFDFASWAGHGRIDLNPPERPQAAADAAFLSPHKFLGGPGSAGVLVMKKKLMSSTAPPAVAGGGTVFFVSEGGHSYIRNLEEREEAGTPDVPAAARAGLVFRLHNGLEREAVSAREEKLFRLMTEGWADDPRICVLGSFPSVWPPEKRTNEEGKNNGTGIVSFMVSWEKPQDGASASSGKTREETSKRTKAPLFLHYHFVVALLNDLFGIQARGGCACAGPYGQWLLGIGPEMSASFEEMLESTGQEVLRPGFVRLGVHFSMSEEETREINKAVLFVAEHGWRFLPHYTFVTETGEWKHRHYKPETERAWLSDLPVSGTPLEAPFPPLGGTPGDGSGPKHATVDEAKTVLESLYGDGQAMQLLKSPRMPPLPSEISDLMWFVTPADAAVSLLAGRPSSASVRSLTGREILSATPRPAPWEALIPFPGSGTKAVSQERCGCFRVRNFSEAASVGGDPSDLLAGLSGSPFSEFEEEMREVVRVASAVAVEVDRGLMTPSPPVSQRESAQGSSSEVAAQLRGGVGQKREREEIEENEKGRGATEEGGSKKGGTETVPPPESKKAKRAKDGKGPEVPKSLRRTVGNAIKEFDMIREGDKILVGLSGGKDSLTLLHCLRELQKRAPVKFSVAAATVDPQTPEYNPRPLISYCESLGVPYHFLSYPLIEMAKTRLQGTSICAFCSRMKRGMLYSCMRKFGYSVLALGQHLDDVAESFVMSAFHNGQLNTMKAHYRIGKGDLRGEGSCGLRQECRAARDSG</sequence>
<dbReference type="InterPro" id="IPR014729">
    <property type="entry name" value="Rossmann-like_a/b/a_fold"/>
</dbReference>
<gene>
    <name evidence="3" type="ORF">Cvel_27550</name>
</gene>
<dbReference type="InterPro" id="IPR036236">
    <property type="entry name" value="Znf_C2H2_sf"/>
</dbReference>
<dbReference type="Gene3D" id="3.90.1150.10">
    <property type="entry name" value="Aspartate Aminotransferase, domain 1"/>
    <property type="match status" value="1"/>
</dbReference>
<feature type="compositionally biased region" description="Basic and acidic residues" evidence="1">
    <location>
        <begin position="874"/>
        <end position="900"/>
    </location>
</feature>
<protein>
    <recommendedName>
        <fullName evidence="2">C2H2-type domain-containing protein</fullName>
    </recommendedName>
</protein>
<evidence type="ECO:0000313" key="3">
    <source>
        <dbReference type="EMBL" id="CEM43458.1"/>
    </source>
</evidence>
<dbReference type="InterPro" id="IPR000192">
    <property type="entry name" value="Aminotrans_V_dom"/>
</dbReference>
<dbReference type="InterPro" id="IPR011063">
    <property type="entry name" value="TilS/TtcA_N"/>
</dbReference>
<dbReference type="Pfam" id="PF01171">
    <property type="entry name" value="ATP_bind_3"/>
    <property type="match status" value="1"/>
</dbReference>
<accession>A0A0G4HHN0</accession>
<dbReference type="InterPro" id="IPR015421">
    <property type="entry name" value="PyrdxlP-dep_Trfase_major"/>
</dbReference>
<evidence type="ECO:0000256" key="1">
    <source>
        <dbReference type="SAM" id="MobiDB-lite"/>
    </source>
</evidence>
<dbReference type="Gene3D" id="3.40.50.620">
    <property type="entry name" value="HUPs"/>
    <property type="match status" value="1"/>
</dbReference>
<feature type="compositionally biased region" description="Polar residues" evidence="1">
    <location>
        <begin position="851"/>
        <end position="864"/>
    </location>
</feature>
<feature type="region of interest" description="Disordered" evidence="1">
    <location>
        <begin position="844"/>
        <end position="928"/>
    </location>
</feature>
<dbReference type="PANTHER" id="PTHR43686">
    <property type="entry name" value="SULFURTRANSFERASE-RELATED"/>
    <property type="match status" value="1"/>
</dbReference>
<proteinExistence type="predicted"/>
<feature type="domain" description="C2H2-type" evidence="2">
    <location>
        <begin position="181"/>
        <end position="205"/>
    </location>
</feature>
<dbReference type="PANTHER" id="PTHR43686:SF1">
    <property type="entry name" value="AMINOTRAN_5 DOMAIN-CONTAINING PROTEIN"/>
    <property type="match status" value="1"/>
</dbReference>
<dbReference type="Gene3D" id="3.40.640.10">
    <property type="entry name" value="Type I PLP-dependent aspartate aminotransferase-like (Major domain)"/>
    <property type="match status" value="1"/>
</dbReference>
<dbReference type="CDD" id="cd24138">
    <property type="entry name" value="TtcA-like"/>
    <property type="match status" value="1"/>
</dbReference>
<dbReference type="InterPro" id="IPR015422">
    <property type="entry name" value="PyrdxlP-dep_Trfase_small"/>
</dbReference>